<dbReference type="EMBL" id="CP060028">
    <property type="protein sequence ID" value="QND80405.1"/>
    <property type="molecule type" value="Genomic_DNA"/>
</dbReference>
<protein>
    <submittedName>
        <fullName evidence="3">Uncharacterized protein</fullName>
    </submittedName>
</protein>
<keyword evidence="2" id="KW-0472">Membrane</keyword>
<name>A0ABX6RAZ4_PSEMX</name>
<evidence type="ECO:0000313" key="3">
    <source>
        <dbReference type="EMBL" id="QND80405.1"/>
    </source>
</evidence>
<proteinExistence type="predicted"/>
<dbReference type="Proteomes" id="UP000515506">
    <property type="component" value="Chromosome"/>
</dbReference>
<evidence type="ECO:0000313" key="4">
    <source>
        <dbReference type="Proteomes" id="UP000515506"/>
    </source>
</evidence>
<accession>A0ABX6RAZ4</accession>
<feature type="transmembrane region" description="Helical" evidence="2">
    <location>
        <begin position="114"/>
        <end position="134"/>
    </location>
</feature>
<gene>
    <name evidence="3" type="ORF">H4W19_00905</name>
</gene>
<evidence type="ECO:0000256" key="2">
    <source>
        <dbReference type="SAM" id="Phobius"/>
    </source>
</evidence>
<organism evidence="3 4">
    <name type="scientific">Pseudoxanthomonas mexicana</name>
    <dbReference type="NCBI Taxonomy" id="128785"/>
    <lineage>
        <taxon>Bacteria</taxon>
        <taxon>Pseudomonadati</taxon>
        <taxon>Pseudomonadota</taxon>
        <taxon>Gammaproteobacteria</taxon>
        <taxon>Lysobacterales</taxon>
        <taxon>Lysobacteraceae</taxon>
        <taxon>Pseudoxanthomonas</taxon>
    </lineage>
</organism>
<keyword evidence="4" id="KW-1185">Reference proteome</keyword>
<sequence>MNPSNPYESPAVVIAETRLPLERDVPEEISRPITHGWVAACVSCVMTLLVTLIALFGDSAGNTDAAWNFVDVALIAGLAFGIYKRSRTAATIMLAYFVLSKVLIMINTGMPSGLVLGLLFTIFYFRAMTATFRYHRFLREWKRNPPAPKRSLSEDPLFAPKSSDA</sequence>
<keyword evidence="2" id="KW-0812">Transmembrane</keyword>
<feature type="region of interest" description="Disordered" evidence="1">
    <location>
        <begin position="145"/>
        <end position="165"/>
    </location>
</feature>
<feature type="transmembrane region" description="Helical" evidence="2">
    <location>
        <begin position="65"/>
        <end position="83"/>
    </location>
</feature>
<evidence type="ECO:0000256" key="1">
    <source>
        <dbReference type="SAM" id="MobiDB-lite"/>
    </source>
</evidence>
<keyword evidence="2" id="KW-1133">Transmembrane helix</keyword>
<feature type="transmembrane region" description="Helical" evidence="2">
    <location>
        <begin position="37"/>
        <end position="59"/>
    </location>
</feature>
<dbReference type="RefSeq" id="WP_185895636.1">
    <property type="nucleotide sequence ID" value="NZ_CP060028.1"/>
</dbReference>
<reference evidence="3 4" key="1">
    <citation type="submission" date="2020-08" db="EMBL/GenBank/DDBJ databases">
        <title>Streptomycin resistant and MDR strain, P. mexicana.</title>
        <authorList>
            <person name="Ganesh-kumar S."/>
            <person name="Zhe T."/>
            <person name="Yu Z."/>
            <person name="Min Y."/>
        </authorList>
    </citation>
    <scope>NUCLEOTIDE SEQUENCE [LARGE SCALE GENOMIC DNA]</scope>
    <source>
        <strain evidence="3 4">GTZY</strain>
    </source>
</reference>